<comment type="caution">
    <text evidence="1">The sequence shown here is derived from an EMBL/GenBank/DDBJ whole genome shotgun (WGS) entry which is preliminary data.</text>
</comment>
<dbReference type="EMBL" id="CM042011">
    <property type="protein sequence ID" value="KAI3765024.1"/>
    <property type="molecule type" value="Genomic_DNA"/>
</dbReference>
<sequence>MGISFSFLFNFLVTYLMYSFINEIYNRIDIKLCCIYLADFLIDDRSYNENEHINIPGNKQGILDADTKSTARRMQQDCSKGMAVGGQKEVTKKLGPIQDDKGLEKRVNTKNSNRNFWSEKGEDEGGR</sequence>
<accession>A0ACB9F162</accession>
<evidence type="ECO:0000313" key="1">
    <source>
        <dbReference type="EMBL" id="KAI3765024.1"/>
    </source>
</evidence>
<reference evidence="1 2" key="2">
    <citation type="journal article" date="2022" name="Mol. Ecol. Resour.">
        <title>The genomes of chicory, endive, great burdock and yacon provide insights into Asteraceae paleo-polyploidization history and plant inulin production.</title>
        <authorList>
            <person name="Fan W."/>
            <person name="Wang S."/>
            <person name="Wang H."/>
            <person name="Wang A."/>
            <person name="Jiang F."/>
            <person name="Liu H."/>
            <person name="Zhao H."/>
            <person name="Xu D."/>
            <person name="Zhang Y."/>
        </authorList>
    </citation>
    <scope>NUCLEOTIDE SEQUENCE [LARGE SCALE GENOMIC DNA]</scope>
    <source>
        <strain evidence="2">cv. Punajuju</strain>
        <tissue evidence="1">Leaves</tissue>
    </source>
</reference>
<keyword evidence="2" id="KW-1185">Reference proteome</keyword>
<reference evidence="2" key="1">
    <citation type="journal article" date="2022" name="Mol. Ecol. Resour.">
        <title>The genomes of chicory, endive, great burdock and yacon provide insights into Asteraceae palaeo-polyploidization history and plant inulin production.</title>
        <authorList>
            <person name="Fan W."/>
            <person name="Wang S."/>
            <person name="Wang H."/>
            <person name="Wang A."/>
            <person name="Jiang F."/>
            <person name="Liu H."/>
            <person name="Zhao H."/>
            <person name="Xu D."/>
            <person name="Zhang Y."/>
        </authorList>
    </citation>
    <scope>NUCLEOTIDE SEQUENCE [LARGE SCALE GENOMIC DNA]</scope>
    <source>
        <strain evidence="2">cv. Punajuju</strain>
    </source>
</reference>
<dbReference type="Proteomes" id="UP001055811">
    <property type="component" value="Linkage Group LG03"/>
</dbReference>
<gene>
    <name evidence="1" type="ORF">L2E82_15045</name>
</gene>
<name>A0ACB9F162_CICIN</name>
<organism evidence="1 2">
    <name type="scientific">Cichorium intybus</name>
    <name type="common">Chicory</name>
    <dbReference type="NCBI Taxonomy" id="13427"/>
    <lineage>
        <taxon>Eukaryota</taxon>
        <taxon>Viridiplantae</taxon>
        <taxon>Streptophyta</taxon>
        <taxon>Embryophyta</taxon>
        <taxon>Tracheophyta</taxon>
        <taxon>Spermatophyta</taxon>
        <taxon>Magnoliopsida</taxon>
        <taxon>eudicotyledons</taxon>
        <taxon>Gunneridae</taxon>
        <taxon>Pentapetalae</taxon>
        <taxon>asterids</taxon>
        <taxon>campanulids</taxon>
        <taxon>Asterales</taxon>
        <taxon>Asteraceae</taxon>
        <taxon>Cichorioideae</taxon>
        <taxon>Cichorieae</taxon>
        <taxon>Cichoriinae</taxon>
        <taxon>Cichorium</taxon>
    </lineage>
</organism>
<protein>
    <submittedName>
        <fullName evidence="1">Uncharacterized protein</fullName>
    </submittedName>
</protein>
<evidence type="ECO:0000313" key="2">
    <source>
        <dbReference type="Proteomes" id="UP001055811"/>
    </source>
</evidence>
<proteinExistence type="predicted"/>